<keyword evidence="4" id="KW-1185">Reference proteome</keyword>
<dbReference type="Gene3D" id="3.10.129.10">
    <property type="entry name" value="Hotdog Thioesterase"/>
    <property type="match status" value="1"/>
</dbReference>
<gene>
    <name evidence="3" type="ORF">SAMN05660862_3385</name>
</gene>
<dbReference type="STRING" id="561061.SAMN05660862_3385"/>
<proteinExistence type="inferred from homology"/>
<sequence length="147" mass="16236">MKTSNIWFRTYTLEEINHIFAKFMTGYLEIKATTITEDSLVVSMPISDKVRQPYGILHGGASVVLAESVGSVASALVVDPDKYAAVGMEINANHLKSVREGIIHAYCTPLHIGKKSHVWDIKIKNENEDLICVSRLTIAVIDKLPLA</sequence>
<dbReference type="InterPro" id="IPR003736">
    <property type="entry name" value="PAAI_dom"/>
</dbReference>
<evidence type="ECO:0000313" key="4">
    <source>
        <dbReference type="Proteomes" id="UP000192980"/>
    </source>
</evidence>
<dbReference type="Proteomes" id="UP000192980">
    <property type="component" value="Unassembled WGS sequence"/>
</dbReference>
<dbReference type="NCBIfam" id="TIGR00369">
    <property type="entry name" value="unchar_dom_1"/>
    <property type="match status" value="1"/>
</dbReference>
<dbReference type="RefSeq" id="WP_085474076.1">
    <property type="nucleotide sequence ID" value="NZ_CP038029.1"/>
</dbReference>
<accession>A0A1X7L1N2</accession>
<evidence type="ECO:0000256" key="1">
    <source>
        <dbReference type="ARBA" id="ARBA00008324"/>
    </source>
</evidence>
<dbReference type="EMBL" id="FXAU01000007">
    <property type="protein sequence ID" value="SMG47152.1"/>
    <property type="molecule type" value="Genomic_DNA"/>
</dbReference>
<dbReference type="InterPro" id="IPR006683">
    <property type="entry name" value="Thioestr_dom"/>
</dbReference>
<dbReference type="GO" id="GO:0061522">
    <property type="term" value="F:1,4-dihydroxy-2-naphthoyl-CoA thioesterase activity"/>
    <property type="evidence" value="ECO:0007669"/>
    <property type="project" value="TreeGrafter"/>
</dbReference>
<comment type="similarity">
    <text evidence="1">Belongs to the thioesterase PaaI family.</text>
</comment>
<organism evidence="3 4">
    <name type="scientific">Sphingobacterium psychroaquaticum</name>
    <dbReference type="NCBI Taxonomy" id="561061"/>
    <lineage>
        <taxon>Bacteria</taxon>
        <taxon>Pseudomonadati</taxon>
        <taxon>Bacteroidota</taxon>
        <taxon>Sphingobacteriia</taxon>
        <taxon>Sphingobacteriales</taxon>
        <taxon>Sphingobacteriaceae</taxon>
        <taxon>Sphingobacterium</taxon>
    </lineage>
</organism>
<dbReference type="CDD" id="cd03443">
    <property type="entry name" value="PaaI_thioesterase"/>
    <property type="match status" value="1"/>
</dbReference>
<dbReference type="GO" id="GO:0005829">
    <property type="term" value="C:cytosol"/>
    <property type="evidence" value="ECO:0007669"/>
    <property type="project" value="TreeGrafter"/>
</dbReference>
<dbReference type="InterPro" id="IPR029069">
    <property type="entry name" value="HotDog_dom_sf"/>
</dbReference>
<reference evidence="3 4" key="1">
    <citation type="submission" date="2017-04" db="EMBL/GenBank/DDBJ databases">
        <authorList>
            <person name="Afonso C.L."/>
            <person name="Miller P.J."/>
            <person name="Scott M.A."/>
            <person name="Spackman E."/>
            <person name="Goraichik I."/>
            <person name="Dimitrov K.M."/>
            <person name="Suarez D.L."/>
            <person name="Swayne D.E."/>
        </authorList>
    </citation>
    <scope>NUCLEOTIDE SEQUENCE [LARGE SCALE GENOMIC DNA]</scope>
    <source>
        <strain evidence="3 4">DSM 22418</strain>
    </source>
</reference>
<dbReference type="Pfam" id="PF03061">
    <property type="entry name" value="4HBT"/>
    <property type="match status" value="1"/>
</dbReference>
<dbReference type="AlphaFoldDB" id="A0A1X7L1N2"/>
<name>A0A1X7L1N2_9SPHI</name>
<dbReference type="OrthoDB" id="9798208at2"/>
<keyword evidence="2 3" id="KW-0378">Hydrolase</keyword>
<dbReference type="SUPFAM" id="SSF54637">
    <property type="entry name" value="Thioesterase/thiol ester dehydrase-isomerase"/>
    <property type="match status" value="1"/>
</dbReference>
<dbReference type="PANTHER" id="PTHR43240">
    <property type="entry name" value="1,4-DIHYDROXY-2-NAPHTHOYL-COA THIOESTERASE 1"/>
    <property type="match status" value="1"/>
</dbReference>
<protein>
    <submittedName>
        <fullName evidence="3">1,4-dihydroxy-2-naphthoyl-CoA hydrolase</fullName>
    </submittedName>
</protein>
<evidence type="ECO:0000256" key="2">
    <source>
        <dbReference type="ARBA" id="ARBA00022801"/>
    </source>
</evidence>
<dbReference type="PANTHER" id="PTHR43240:SF5">
    <property type="entry name" value="1,4-DIHYDROXY-2-NAPHTHOYL-COA THIOESTERASE 1"/>
    <property type="match status" value="1"/>
</dbReference>
<evidence type="ECO:0000313" key="3">
    <source>
        <dbReference type="EMBL" id="SMG47152.1"/>
    </source>
</evidence>